<evidence type="ECO:0000313" key="2">
    <source>
        <dbReference type="Proteomes" id="UP000001116"/>
    </source>
</evidence>
<reference evidence="2" key="1">
    <citation type="journal article" date="2008" name="PLoS ONE">
        <title>Survival in nuclear waste, extreme resistance, and potential applications gleaned from the genome sequence of Kineococcus radiotolerans SRS30216.</title>
        <authorList>
            <person name="Bagwell C.E."/>
            <person name="Bhat S."/>
            <person name="Hawkins G.M."/>
            <person name="Smith B.W."/>
            <person name="Biswas T."/>
            <person name="Hoover T.R."/>
            <person name="Saunders E."/>
            <person name="Han C.S."/>
            <person name="Tsodikov O.V."/>
            <person name="Shimkets L.J."/>
        </authorList>
    </citation>
    <scope>NUCLEOTIDE SEQUENCE [LARGE SCALE GENOMIC DNA]</scope>
    <source>
        <strain evidence="2">ATCC BAA-149 / DSM 14245 / SRS30216</strain>
    </source>
</reference>
<dbReference type="KEGG" id="kra:Krad_2852"/>
<protein>
    <submittedName>
        <fullName evidence="1">Uncharacterized protein</fullName>
    </submittedName>
</protein>
<accession>A6WBY0</accession>
<sequence length="309" mass="33928">MHAVPSGEERRQLLAAVALPPETATPAQLALLLTDALRNALAPHLHPTVTDWTEYHLRTSDDLAGRRPPARGEYDTDLETALSALERATAGEELLGPTADLRADRLEDVAVSAQRPGRSTDPETFWNDRLQACLDLRGATLSISVPQALLREHDATAPAHALAEWICRAGVEHHVLTGYLTLDEHVSASNTSSAWEIAVGAPWWERDLRRTLWGYGWGVLLRPAHLEVIGGLPALRALLSVLPAGGRVRENRDGSVWLQLSADIRTMTWQDVATTRGLLLPVLPRGEQSVEEYYASAQLPFHGAVPYWL</sequence>
<dbReference type="Proteomes" id="UP000001116">
    <property type="component" value="Chromosome"/>
</dbReference>
<dbReference type="RefSeq" id="WP_012087437.1">
    <property type="nucleotide sequence ID" value="NC_009664.2"/>
</dbReference>
<evidence type="ECO:0000313" key="1">
    <source>
        <dbReference type="EMBL" id="ABS04319.1"/>
    </source>
</evidence>
<dbReference type="OrthoDB" id="4821324at2"/>
<dbReference type="EMBL" id="CP000750">
    <property type="protein sequence ID" value="ABS04319.1"/>
    <property type="molecule type" value="Genomic_DNA"/>
</dbReference>
<proteinExistence type="predicted"/>
<keyword evidence="2" id="KW-1185">Reference proteome</keyword>
<gene>
    <name evidence="1" type="ordered locus">Krad_2852</name>
</gene>
<dbReference type="AlphaFoldDB" id="A6WBY0"/>
<organism evidence="1 2">
    <name type="scientific">Kineococcus radiotolerans (strain ATCC BAA-149 / DSM 14245 / SRS30216)</name>
    <dbReference type="NCBI Taxonomy" id="266940"/>
    <lineage>
        <taxon>Bacteria</taxon>
        <taxon>Bacillati</taxon>
        <taxon>Actinomycetota</taxon>
        <taxon>Actinomycetes</taxon>
        <taxon>Kineosporiales</taxon>
        <taxon>Kineosporiaceae</taxon>
        <taxon>Kineococcus</taxon>
    </lineage>
</organism>
<name>A6WBY0_KINRD</name>
<dbReference type="HOGENOM" id="CLU_899488_0_0_11"/>